<proteinExistence type="predicted"/>
<sequence>MRSNIETKNKLTLVAELGNESKFQILKYNELSGINRVDSVSAIKAIENSGQRLKQVRILLNESAVKIQNNELSYMKGYIERNDLVHEYKGIKKLIFDSKQVIARKNKTIFKGTGEILLKSSFSDFTLIELVDEEIIISDSIFYACDEEINITSINDKELKLNGNGVVVLKLPVSEKEIIRCKLFNDKLTVNEDLVILKSNSINISYEKYENEIEDEIVEYVNTVYYGIGELWLLPTRSIYDKYVKINCCLEECDK</sequence>
<dbReference type="RefSeq" id="WP_148322864.1">
    <property type="nucleotide sequence ID" value="NZ_JACJLL010000009.1"/>
</dbReference>
<dbReference type="InterPro" id="IPR016031">
    <property type="entry name" value="Trp_RNA-bd_attenuator-like_dom"/>
</dbReference>
<protein>
    <submittedName>
        <fullName evidence="1">AIM24 family protein</fullName>
    </submittedName>
</protein>
<dbReference type="SUPFAM" id="SSF51219">
    <property type="entry name" value="TRAP-like"/>
    <property type="match status" value="1"/>
</dbReference>
<dbReference type="Pfam" id="PF01987">
    <property type="entry name" value="AIM24"/>
    <property type="match status" value="1"/>
</dbReference>
<dbReference type="InterPro" id="IPR002838">
    <property type="entry name" value="AIM24"/>
</dbReference>
<reference evidence="1 2" key="1">
    <citation type="journal article" date="2021" name="Sci. Rep.">
        <title>The distribution of antibiotic resistance genes in chicken gut microbiota commensals.</title>
        <authorList>
            <person name="Juricova H."/>
            <person name="Matiasovicova J."/>
            <person name="Kubasova T."/>
            <person name="Cejkova D."/>
            <person name="Rychlik I."/>
        </authorList>
    </citation>
    <scope>NUCLEOTIDE SEQUENCE [LARGE SCALE GENOMIC DNA]</scope>
    <source>
        <strain evidence="1 2">An435</strain>
    </source>
</reference>
<name>A0ABS2FE56_9CLOT</name>
<dbReference type="Proteomes" id="UP000767334">
    <property type="component" value="Unassembled WGS sequence"/>
</dbReference>
<organism evidence="1 2">
    <name type="scientific">Clostridium saudiense</name>
    <dbReference type="NCBI Taxonomy" id="1414720"/>
    <lineage>
        <taxon>Bacteria</taxon>
        <taxon>Bacillati</taxon>
        <taxon>Bacillota</taxon>
        <taxon>Clostridia</taxon>
        <taxon>Eubacteriales</taxon>
        <taxon>Clostridiaceae</taxon>
        <taxon>Clostridium</taxon>
    </lineage>
</organism>
<dbReference type="Gene3D" id="3.60.160.10">
    <property type="entry name" value="Mitochondrial biogenesis AIM24"/>
    <property type="match status" value="1"/>
</dbReference>
<dbReference type="EMBL" id="JACJLL010000009">
    <property type="protein sequence ID" value="MBM6818223.1"/>
    <property type="molecule type" value="Genomic_DNA"/>
</dbReference>
<evidence type="ECO:0000313" key="2">
    <source>
        <dbReference type="Proteomes" id="UP000767334"/>
    </source>
</evidence>
<accession>A0ABS2FE56</accession>
<comment type="caution">
    <text evidence="1">The sequence shown here is derived from an EMBL/GenBank/DDBJ whole genome shotgun (WGS) entry which is preliminary data.</text>
</comment>
<evidence type="ECO:0000313" key="1">
    <source>
        <dbReference type="EMBL" id="MBM6818223.1"/>
    </source>
</evidence>
<keyword evidence="2" id="KW-1185">Reference proteome</keyword>
<gene>
    <name evidence="1" type="ORF">H6A19_02520</name>
</gene>
<dbReference type="InterPro" id="IPR036983">
    <property type="entry name" value="AIM24_sf"/>
</dbReference>